<evidence type="ECO:0000256" key="3">
    <source>
        <dbReference type="ARBA" id="ARBA00022801"/>
    </source>
</evidence>
<dbReference type="InterPro" id="IPR051592">
    <property type="entry name" value="HERV-K_Pro_peptidase_A2"/>
</dbReference>
<name>A0A7L3M1W7_9CHAR</name>
<reference evidence="5 6" key="1">
    <citation type="submission" date="2019-09" db="EMBL/GenBank/DDBJ databases">
        <title>Bird 10,000 Genomes (B10K) Project - Family phase.</title>
        <authorList>
            <person name="Zhang G."/>
        </authorList>
    </citation>
    <scope>NUCLEOTIDE SEQUENCE [LARGE SCALE GENOMIC DNA]</scope>
    <source>
        <strain evidence="5">B10K-DU-029-46</strain>
    </source>
</reference>
<evidence type="ECO:0000259" key="4">
    <source>
        <dbReference type="PROSITE" id="PS50175"/>
    </source>
</evidence>
<dbReference type="InterPro" id="IPR033704">
    <property type="entry name" value="dUTPase_trimeric"/>
</dbReference>
<evidence type="ECO:0000313" key="5">
    <source>
        <dbReference type="EMBL" id="NXU60052.1"/>
    </source>
</evidence>
<dbReference type="InterPro" id="IPR036157">
    <property type="entry name" value="dUTPase-like_sf"/>
</dbReference>
<dbReference type="InterPro" id="IPR001969">
    <property type="entry name" value="Aspartic_peptidase_AS"/>
</dbReference>
<keyword evidence="6" id="KW-1185">Reference proteome</keyword>
<dbReference type="SUPFAM" id="SSF50630">
    <property type="entry name" value="Acid proteases"/>
    <property type="match status" value="1"/>
</dbReference>
<dbReference type="Pfam" id="PF00692">
    <property type="entry name" value="dUTPase"/>
    <property type="match status" value="1"/>
</dbReference>
<dbReference type="OrthoDB" id="9900537at2759"/>
<dbReference type="Gene3D" id="2.40.70.10">
    <property type="entry name" value="Acid Proteases"/>
    <property type="match status" value="1"/>
</dbReference>
<keyword evidence="3" id="KW-0378">Hydrolase</keyword>
<evidence type="ECO:0000256" key="1">
    <source>
        <dbReference type="ARBA" id="ARBA00022670"/>
    </source>
</evidence>
<dbReference type="PROSITE" id="PS00141">
    <property type="entry name" value="ASP_PROTEASE"/>
    <property type="match status" value="1"/>
</dbReference>
<dbReference type="GO" id="GO:0004190">
    <property type="term" value="F:aspartic-type endopeptidase activity"/>
    <property type="evidence" value="ECO:0007669"/>
    <property type="project" value="UniProtKB-KW"/>
</dbReference>
<organism evidence="5 6">
    <name type="scientific">Turnix velox</name>
    <name type="common">Little buttonquail</name>
    <dbReference type="NCBI Taxonomy" id="2529409"/>
    <lineage>
        <taxon>Eukaryota</taxon>
        <taxon>Metazoa</taxon>
        <taxon>Chordata</taxon>
        <taxon>Craniata</taxon>
        <taxon>Vertebrata</taxon>
        <taxon>Euteleostomi</taxon>
        <taxon>Archelosauria</taxon>
        <taxon>Archosauria</taxon>
        <taxon>Dinosauria</taxon>
        <taxon>Saurischia</taxon>
        <taxon>Theropoda</taxon>
        <taxon>Coelurosauria</taxon>
        <taxon>Aves</taxon>
        <taxon>Neognathae</taxon>
        <taxon>Neoaves</taxon>
        <taxon>Charadriiformes</taxon>
        <taxon>Turnicidae</taxon>
        <taxon>Turnix</taxon>
    </lineage>
</organism>
<evidence type="ECO:0000256" key="2">
    <source>
        <dbReference type="ARBA" id="ARBA00022750"/>
    </source>
</evidence>
<dbReference type="PANTHER" id="PTHR19422:SF123">
    <property type="entry name" value="RT1 CLASS I, LOCUS CE15"/>
    <property type="match status" value="1"/>
</dbReference>
<dbReference type="InterPro" id="IPR029054">
    <property type="entry name" value="dUTPase-like"/>
</dbReference>
<sequence>GIDLAAAVTTTLMTQRPVKIPTGVYGPIIINGQAYGALLIGRSSSSIMGLFVLPGVIDVDYNGEIQIMAYTPFPPLKVEAGQRIAQLLPLPQISKGLPPAKQGPRGPNGFGSTGVAMLTMDLTTRPKKKVEISCVEQSITLWGLLDTGADTSIIS</sequence>
<feature type="non-terminal residue" evidence="5">
    <location>
        <position position="1"/>
    </location>
</feature>
<comment type="caution">
    <text evidence="5">The sequence shown here is derived from an EMBL/GenBank/DDBJ whole genome shotgun (WGS) entry which is preliminary data.</text>
</comment>
<dbReference type="PROSITE" id="PS50175">
    <property type="entry name" value="ASP_PROT_RETROV"/>
    <property type="match status" value="1"/>
</dbReference>
<dbReference type="CDD" id="cd07557">
    <property type="entry name" value="trimeric_dUTPase"/>
    <property type="match status" value="1"/>
</dbReference>
<gene>
    <name evidence="5" type="primary">Ervk9_2</name>
    <name evidence="5" type="ORF">TURVEL_R13231</name>
</gene>
<keyword evidence="2" id="KW-0064">Aspartyl protease</keyword>
<dbReference type="Gene3D" id="2.70.40.10">
    <property type="match status" value="1"/>
</dbReference>
<dbReference type="InterPro" id="IPR001995">
    <property type="entry name" value="Peptidase_A2_cat"/>
</dbReference>
<keyword evidence="1" id="KW-0645">Protease</keyword>
<evidence type="ECO:0000313" key="6">
    <source>
        <dbReference type="Proteomes" id="UP000582182"/>
    </source>
</evidence>
<feature type="non-terminal residue" evidence="5">
    <location>
        <position position="155"/>
    </location>
</feature>
<protein>
    <submittedName>
        <fullName evidence="5">POK9 protein</fullName>
    </submittedName>
</protein>
<dbReference type="InterPro" id="IPR021109">
    <property type="entry name" value="Peptidase_aspartic_dom_sf"/>
</dbReference>
<dbReference type="GO" id="GO:0006508">
    <property type="term" value="P:proteolysis"/>
    <property type="evidence" value="ECO:0007669"/>
    <property type="project" value="UniProtKB-KW"/>
</dbReference>
<dbReference type="Proteomes" id="UP000582182">
    <property type="component" value="Unassembled WGS sequence"/>
</dbReference>
<dbReference type="PANTHER" id="PTHR19422">
    <property type="entry name" value="GAG RETROVIRAL POLYPROTEIN"/>
    <property type="match status" value="1"/>
</dbReference>
<dbReference type="AlphaFoldDB" id="A0A7L3M1W7"/>
<feature type="domain" description="Peptidase A2" evidence="4">
    <location>
        <begin position="141"/>
        <end position="155"/>
    </location>
</feature>
<dbReference type="EMBL" id="VZTY01062866">
    <property type="protein sequence ID" value="NXU60052.1"/>
    <property type="molecule type" value="Genomic_DNA"/>
</dbReference>
<proteinExistence type="predicted"/>
<accession>A0A7L3M1W7</accession>
<dbReference type="SUPFAM" id="SSF51283">
    <property type="entry name" value="dUTPase-like"/>
    <property type="match status" value="1"/>
</dbReference>